<protein>
    <recommendedName>
        <fullName evidence="3">PAS domain-containing protein</fullName>
    </recommendedName>
</protein>
<feature type="transmembrane region" description="Helical" evidence="2">
    <location>
        <begin position="98"/>
        <end position="117"/>
    </location>
</feature>
<evidence type="ECO:0000313" key="4">
    <source>
        <dbReference type="EMBL" id="KPJ67055.1"/>
    </source>
</evidence>
<gene>
    <name evidence="4" type="ORF">AMJ44_07455</name>
</gene>
<reference evidence="4 5" key="1">
    <citation type="journal article" date="2015" name="Microbiome">
        <title>Genomic resolution of linkages in carbon, nitrogen, and sulfur cycling among widespread estuary sediment bacteria.</title>
        <authorList>
            <person name="Baker B.J."/>
            <person name="Lazar C.S."/>
            <person name="Teske A.P."/>
            <person name="Dick G.J."/>
        </authorList>
    </citation>
    <scope>NUCLEOTIDE SEQUENCE [LARGE SCALE GENOMIC DNA]</scope>
    <source>
        <strain evidence="4">DG_54_3</strain>
    </source>
</reference>
<dbReference type="EMBL" id="LIZX01000066">
    <property type="protein sequence ID" value="KPJ67055.1"/>
    <property type="molecule type" value="Genomic_DNA"/>
</dbReference>
<dbReference type="Pfam" id="PF16927">
    <property type="entry name" value="HisKA_7TM"/>
    <property type="match status" value="1"/>
</dbReference>
<dbReference type="InterPro" id="IPR013767">
    <property type="entry name" value="PAS_fold"/>
</dbReference>
<feature type="transmembrane region" description="Helical" evidence="2">
    <location>
        <begin position="203"/>
        <end position="222"/>
    </location>
</feature>
<feature type="transmembrane region" description="Helical" evidence="2">
    <location>
        <begin position="36"/>
        <end position="56"/>
    </location>
</feature>
<dbReference type="AlphaFoldDB" id="A0A0S7XXV4"/>
<keyword evidence="2" id="KW-1133">Transmembrane helix</keyword>
<accession>A0A0S7XXV4</accession>
<feature type="transmembrane region" description="Helical" evidence="2">
    <location>
        <begin position="68"/>
        <end position="86"/>
    </location>
</feature>
<sequence length="347" mass="39393">MSILFPYFELAASLFILLLCFRIFTRHYENKVARFFAFFALVAFLAAIFEYSVRIAFTLELARNLDRITGTLWAFLFPIFSHFSFLYTGKKRFLESPFSYVFFYLPPSILAFLFIFTNLMNARYEIMSFGIVSQPAILFWLFLSSSAFYSLLGIVLILNFAAKAQQKTERAQAILIAIGSLIPVSVGLITDGVLPIIFGVRVVFPTVVFGVALMNLFIYIAMRRYSLFAVSPALAADVIIETMPNALLATDFEGKILFVNDEASRLFSVSQEELIGRKISSLFKVRERYDQLYNEVANQRKEILRFEAELVDPLGQHIPASINANLLKDKVVGDVIGIIFVIRDTRG</sequence>
<dbReference type="NCBIfam" id="TIGR00229">
    <property type="entry name" value="sensory_box"/>
    <property type="match status" value="1"/>
</dbReference>
<feature type="domain" description="PAS" evidence="3">
    <location>
        <begin position="239"/>
        <end position="277"/>
    </location>
</feature>
<keyword evidence="2" id="KW-0472">Membrane</keyword>
<keyword evidence="2" id="KW-0812">Transmembrane</keyword>
<evidence type="ECO:0000313" key="5">
    <source>
        <dbReference type="Proteomes" id="UP000051861"/>
    </source>
</evidence>
<dbReference type="InterPro" id="IPR031621">
    <property type="entry name" value="HisKA_7TM"/>
</dbReference>
<dbReference type="Proteomes" id="UP000051861">
    <property type="component" value="Unassembled WGS sequence"/>
</dbReference>
<feature type="transmembrane region" description="Helical" evidence="2">
    <location>
        <begin position="173"/>
        <end position="197"/>
    </location>
</feature>
<dbReference type="InterPro" id="IPR000014">
    <property type="entry name" value="PAS"/>
</dbReference>
<keyword evidence="1" id="KW-0175">Coiled coil</keyword>
<feature type="transmembrane region" description="Helical" evidence="2">
    <location>
        <begin position="137"/>
        <end position="161"/>
    </location>
</feature>
<feature type="transmembrane region" description="Helical" evidence="2">
    <location>
        <begin position="6"/>
        <end position="24"/>
    </location>
</feature>
<dbReference type="Gene3D" id="3.30.450.20">
    <property type="entry name" value="PAS domain"/>
    <property type="match status" value="1"/>
</dbReference>
<dbReference type="InterPro" id="IPR035965">
    <property type="entry name" value="PAS-like_dom_sf"/>
</dbReference>
<evidence type="ECO:0000256" key="2">
    <source>
        <dbReference type="SAM" id="Phobius"/>
    </source>
</evidence>
<name>A0A0S7XXV4_UNCSA</name>
<evidence type="ECO:0000256" key="1">
    <source>
        <dbReference type="SAM" id="Coils"/>
    </source>
</evidence>
<comment type="caution">
    <text evidence="4">The sequence shown here is derived from an EMBL/GenBank/DDBJ whole genome shotgun (WGS) entry which is preliminary data.</text>
</comment>
<dbReference type="Pfam" id="PF00989">
    <property type="entry name" value="PAS"/>
    <property type="match status" value="1"/>
</dbReference>
<feature type="coiled-coil region" evidence="1">
    <location>
        <begin position="282"/>
        <end position="309"/>
    </location>
</feature>
<organism evidence="4 5">
    <name type="scientific">candidate division WOR-1 bacterium DG_54_3</name>
    <dbReference type="NCBI Taxonomy" id="1703775"/>
    <lineage>
        <taxon>Bacteria</taxon>
        <taxon>Bacillati</taxon>
        <taxon>Saganbacteria</taxon>
    </lineage>
</organism>
<dbReference type="CDD" id="cd00130">
    <property type="entry name" value="PAS"/>
    <property type="match status" value="1"/>
</dbReference>
<dbReference type="PROSITE" id="PS50112">
    <property type="entry name" value="PAS"/>
    <property type="match status" value="1"/>
</dbReference>
<dbReference type="SMART" id="SM00091">
    <property type="entry name" value="PAS"/>
    <property type="match status" value="1"/>
</dbReference>
<dbReference type="SUPFAM" id="SSF55785">
    <property type="entry name" value="PYP-like sensor domain (PAS domain)"/>
    <property type="match status" value="1"/>
</dbReference>
<evidence type="ECO:0000259" key="3">
    <source>
        <dbReference type="PROSITE" id="PS50112"/>
    </source>
</evidence>
<proteinExistence type="predicted"/>